<dbReference type="InterPro" id="IPR032466">
    <property type="entry name" value="Metal_Hydrolase"/>
</dbReference>
<dbReference type="PANTHER" id="PTHR43135:SF3">
    <property type="entry name" value="ALPHA-D-RIBOSE 1-METHYLPHOSPHONATE 5-TRIPHOSPHATE DIPHOSPHATASE"/>
    <property type="match status" value="1"/>
</dbReference>
<feature type="non-terminal residue" evidence="2">
    <location>
        <position position="1"/>
    </location>
</feature>
<gene>
    <name evidence="2" type="ORF">METZ01_LOCUS395331</name>
</gene>
<dbReference type="InterPro" id="IPR006680">
    <property type="entry name" value="Amidohydro-rel"/>
</dbReference>
<dbReference type="Gene3D" id="2.30.40.10">
    <property type="entry name" value="Urease, subunit C, domain 1"/>
    <property type="match status" value="1"/>
</dbReference>
<evidence type="ECO:0000313" key="2">
    <source>
        <dbReference type="EMBL" id="SVD42477.1"/>
    </source>
</evidence>
<name>A0A382V7T6_9ZZZZ</name>
<dbReference type="EMBL" id="UINC01149792">
    <property type="protein sequence ID" value="SVD42477.1"/>
    <property type="molecule type" value="Genomic_DNA"/>
</dbReference>
<organism evidence="2">
    <name type="scientific">marine metagenome</name>
    <dbReference type="NCBI Taxonomy" id="408172"/>
    <lineage>
        <taxon>unclassified sequences</taxon>
        <taxon>metagenomes</taxon>
        <taxon>ecological metagenomes</taxon>
    </lineage>
</organism>
<dbReference type="AlphaFoldDB" id="A0A382V7T6"/>
<protein>
    <recommendedName>
        <fullName evidence="1">Amidohydrolase-related domain-containing protein</fullName>
    </recommendedName>
</protein>
<dbReference type="InterPro" id="IPR011059">
    <property type="entry name" value="Metal-dep_hydrolase_composite"/>
</dbReference>
<dbReference type="GO" id="GO:0016810">
    <property type="term" value="F:hydrolase activity, acting on carbon-nitrogen (but not peptide) bonds"/>
    <property type="evidence" value="ECO:0007669"/>
    <property type="project" value="InterPro"/>
</dbReference>
<reference evidence="2" key="1">
    <citation type="submission" date="2018-05" db="EMBL/GenBank/DDBJ databases">
        <authorList>
            <person name="Lanie J.A."/>
            <person name="Ng W.-L."/>
            <person name="Kazmierczak K.M."/>
            <person name="Andrzejewski T.M."/>
            <person name="Davidsen T.M."/>
            <person name="Wayne K.J."/>
            <person name="Tettelin H."/>
            <person name="Glass J.I."/>
            <person name="Rusch D."/>
            <person name="Podicherti R."/>
            <person name="Tsui H.-C.T."/>
            <person name="Winkler M.E."/>
        </authorList>
    </citation>
    <scope>NUCLEOTIDE SEQUENCE</scope>
</reference>
<dbReference type="Pfam" id="PF01979">
    <property type="entry name" value="Amidohydro_1"/>
    <property type="match status" value="1"/>
</dbReference>
<accession>A0A382V7T6</accession>
<evidence type="ECO:0000259" key="1">
    <source>
        <dbReference type="Pfam" id="PF01979"/>
    </source>
</evidence>
<dbReference type="Gene3D" id="3.40.50.10910">
    <property type="entry name" value="Amidohydrolase"/>
    <property type="match status" value="1"/>
</dbReference>
<feature type="domain" description="Amidohydrolase-related" evidence="1">
    <location>
        <begin position="14"/>
        <end position="266"/>
    </location>
</feature>
<proteinExistence type="predicted"/>
<dbReference type="Gene3D" id="3.20.20.140">
    <property type="entry name" value="Metal-dependent hydrolases"/>
    <property type="match status" value="1"/>
</dbReference>
<dbReference type="SUPFAM" id="SSF51556">
    <property type="entry name" value="Metallo-dependent hydrolases"/>
    <property type="match status" value="1"/>
</dbReference>
<sequence>YWAEEGVSWFKAYTQISREELGAAIDEAHKNGIKVTAHLCSVTFREAVSLGIDQLEHGLLTNTDYMSDKQPDQCVGIGSAYLDIDMDSEEVQTTFREMIASGVGMTSTLAVYENFVHGRPPVEPRALEMLAPEIAMAVEAENNRYVNAPENASIGFPPEMFQKALEYEAAFVRAGGTLAAGVDPTGYGAALPGFGDQRNFELLREADFAPEEVIQIMSANGAKILDIYDEVGSIEIGKLAEMVLLKGDLAANPTVIKNVMIVFKDGVGYNSPALLESIKGQVGIH</sequence>
<dbReference type="InterPro" id="IPR051781">
    <property type="entry name" value="Metallo-dep_Hydrolase"/>
</dbReference>
<dbReference type="PANTHER" id="PTHR43135">
    <property type="entry name" value="ALPHA-D-RIBOSE 1-METHYLPHOSPHONATE 5-TRIPHOSPHATE DIPHOSPHATASE"/>
    <property type="match status" value="1"/>
</dbReference>